<dbReference type="AlphaFoldDB" id="A0A542TI24"/>
<organism evidence="2 3">
    <name type="scientific">Streptomyces puniciscabiei</name>
    <dbReference type="NCBI Taxonomy" id="164348"/>
    <lineage>
        <taxon>Bacteria</taxon>
        <taxon>Bacillati</taxon>
        <taxon>Actinomycetota</taxon>
        <taxon>Actinomycetes</taxon>
        <taxon>Kitasatosporales</taxon>
        <taxon>Streptomycetaceae</taxon>
        <taxon>Streptomyces</taxon>
    </lineage>
</organism>
<name>A0A542TI24_9ACTN</name>
<feature type="region of interest" description="Disordered" evidence="1">
    <location>
        <begin position="195"/>
        <end position="248"/>
    </location>
</feature>
<evidence type="ECO:0000313" key="3">
    <source>
        <dbReference type="Proteomes" id="UP000318103"/>
    </source>
</evidence>
<dbReference type="Proteomes" id="UP000318103">
    <property type="component" value="Unassembled WGS sequence"/>
</dbReference>
<accession>A0A542TI24</accession>
<dbReference type="EMBL" id="VFNX01000002">
    <property type="protein sequence ID" value="TQK86501.1"/>
    <property type="molecule type" value="Genomic_DNA"/>
</dbReference>
<protein>
    <submittedName>
        <fullName evidence="2">Uncharacterized protein</fullName>
    </submittedName>
</protein>
<feature type="compositionally biased region" description="Low complexity" evidence="1">
    <location>
        <begin position="227"/>
        <end position="240"/>
    </location>
</feature>
<sequence length="248" mass="27085">MVRGHTDLDPRPIGTIRQRRVGNIEQNHRATHVQDSPFVLGEARPSTKDDAVTVFPQFRGSNSAWPDVSRPGDVLIHGPLDMDGRIRRERAAMCSFCALLPLNVRTVGRGSEDSFGEHGTRKGVRDVVTVSRWKGSWMRRRDEESFHAFAAGRSGSLFHAVCVLCSGEVPTSVVAEPPVPAEAAAPLRVTLLNARRHLSPRGRGRRDAAVLGGGPQHRRSRGHPADTSRTTSPTRSGGSPVRVSRMCL</sequence>
<keyword evidence="3" id="KW-1185">Reference proteome</keyword>
<proteinExistence type="predicted"/>
<evidence type="ECO:0000256" key="1">
    <source>
        <dbReference type="SAM" id="MobiDB-lite"/>
    </source>
</evidence>
<comment type="caution">
    <text evidence="2">The sequence shown here is derived from an EMBL/GenBank/DDBJ whole genome shotgun (WGS) entry which is preliminary data.</text>
</comment>
<reference evidence="2 3" key="1">
    <citation type="submission" date="2019-06" db="EMBL/GenBank/DDBJ databases">
        <title>Sequencing the genomes of 1000 actinobacteria strains.</title>
        <authorList>
            <person name="Klenk H.-P."/>
        </authorList>
    </citation>
    <scope>NUCLEOTIDE SEQUENCE [LARGE SCALE GENOMIC DNA]</scope>
    <source>
        <strain evidence="2 3">DSM 41929</strain>
    </source>
</reference>
<evidence type="ECO:0000313" key="2">
    <source>
        <dbReference type="EMBL" id="TQK86501.1"/>
    </source>
</evidence>
<feature type="compositionally biased region" description="Basic residues" evidence="1">
    <location>
        <begin position="195"/>
        <end position="204"/>
    </location>
</feature>
<gene>
    <name evidence="2" type="ORF">FB563_6638</name>
</gene>